<protein>
    <submittedName>
        <fullName evidence="2">Uncharacterized protein</fullName>
    </submittedName>
</protein>
<feature type="compositionally biased region" description="Polar residues" evidence="1">
    <location>
        <begin position="195"/>
        <end position="205"/>
    </location>
</feature>
<evidence type="ECO:0000256" key="1">
    <source>
        <dbReference type="SAM" id="MobiDB-lite"/>
    </source>
</evidence>
<gene>
    <name evidence="2" type="ORF">Dda_7030</name>
</gene>
<evidence type="ECO:0000313" key="2">
    <source>
        <dbReference type="EMBL" id="KAJ6258115.1"/>
    </source>
</evidence>
<evidence type="ECO:0000313" key="3">
    <source>
        <dbReference type="Proteomes" id="UP001221413"/>
    </source>
</evidence>
<dbReference type="AlphaFoldDB" id="A0AAD6NH37"/>
<accession>A0AAD6NH37</accession>
<proteinExistence type="predicted"/>
<reference evidence="2" key="1">
    <citation type="submission" date="2023-01" db="EMBL/GenBank/DDBJ databases">
        <title>The chitinases involved in constricting ring structure development in the nematode-trapping fungus Drechslerella dactyloides.</title>
        <authorList>
            <person name="Wang R."/>
            <person name="Zhang L."/>
            <person name="Tang P."/>
            <person name="Li S."/>
            <person name="Liang L."/>
        </authorList>
    </citation>
    <scope>NUCLEOTIDE SEQUENCE</scope>
    <source>
        <strain evidence="2">YMF1.00031</strain>
    </source>
</reference>
<dbReference type="EMBL" id="JAQGDS010000009">
    <property type="protein sequence ID" value="KAJ6258115.1"/>
    <property type="molecule type" value="Genomic_DNA"/>
</dbReference>
<feature type="region of interest" description="Disordered" evidence="1">
    <location>
        <begin position="174"/>
        <end position="205"/>
    </location>
</feature>
<sequence>MQDRYGIRVQLQGPAVSHSSGSSQSSHLVIGTKTLALDQLEDYRFRGSGLRKLCLYDYKCMMERKSKAVVLRPVDEMIVPCFVGMPLCIDDPDQKQREHATAIFLGLFILWEEIDACMEGVDSPFIELWDFFEPGLSARLRFIAGNFNLLRKSQEECDIDREQLAALNDEAWAEDAAGGGGGGDPDEPYIEESSGRQLDTTQWSTVHQSPAQVRAHLTNAISSIALSTGNFDFQWKHTDDALRSLNDFKPVNTDIKFGQDIPEDLQT</sequence>
<comment type="caution">
    <text evidence="2">The sequence shown here is derived from an EMBL/GenBank/DDBJ whole genome shotgun (WGS) entry which is preliminary data.</text>
</comment>
<keyword evidence="3" id="KW-1185">Reference proteome</keyword>
<name>A0AAD6NH37_DREDA</name>
<organism evidence="2 3">
    <name type="scientific">Drechslerella dactyloides</name>
    <name type="common">Nematode-trapping fungus</name>
    <name type="synonym">Arthrobotrys dactyloides</name>
    <dbReference type="NCBI Taxonomy" id="74499"/>
    <lineage>
        <taxon>Eukaryota</taxon>
        <taxon>Fungi</taxon>
        <taxon>Dikarya</taxon>
        <taxon>Ascomycota</taxon>
        <taxon>Pezizomycotina</taxon>
        <taxon>Orbiliomycetes</taxon>
        <taxon>Orbiliales</taxon>
        <taxon>Orbiliaceae</taxon>
        <taxon>Drechslerella</taxon>
    </lineage>
</organism>
<dbReference type="Proteomes" id="UP001221413">
    <property type="component" value="Unassembled WGS sequence"/>
</dbReference>